<dbReference type="AlphaFoldDB" id="A0A565BEL5"/>
<gene>
    <name evidence="1" type="ORF">ANE_LOCUS10498</name>
</gene>
<protein>
    <submittedName>
        <fullName evidence="1">Uncharacterized protein</fullName>
    </submittedName>
</protein>
<dbReference type="EMBL" id="CABITT030000004">
    <property type="protein sequence ID" value="VVB00054.1"/>
    <property type="molecule type" value="Genomic_DNA"/>
</dbReference>
<comment type="caution">
    <text evidence="1">The sequence shown here is derived from an EMBL/GenBank/DDBJ whole genome shotgun (WGS) entry which is preliminary data.</text>
</comment>
<organism evidence="1 2">
    <name type="scientific">Arabis nemorensis</name>
    <dbReference type="NCBI Taxonomy" id="586526"/>
    <lineage>
        <taxon>Eukaryota</taxon>
        <taxon>Viridiplantae</taxon>
        <taxon>Streptophyta</taxon>
        <taxon>Embryophyta</taxon>
        <taxon>Tracheophyta</taxon>
        <taxon>Spermatophyta</taxon>
        <taxon>Magnoliopsida</taxon>
        <taxon>eudicotyledons</taxon>
        <taxon>Gunneridae</taxon>
        <taxon>Pentapetalae</taxon>
        <taxon>rosids</taxon>
        <taxon>malvids</taxon>
        <taxon>Brassicales</taxon>
        <taxon>Brassicaceae</taxon>
        <taxon>Arabideae</taxon>
        <taxon>Arabis</taxon>
    </lineage>
</organism>
<reference evidence="1" key="1">
    <citation type="submission" date="2019-07" db="EMBL/GenBank/DDBJ databases">
        <authorList>
            <person name="Dittberner H."/>
        </authorList>
    </citation>
    <scope>NUCLEOTIDE SEQUENCE [LARGE SCALE GENOMIC DNA]</scope>
</reference>
<accession>A0A565BEL5</accession>
<proteinExistence type="predicted"/>
<name>A0A565BEL5_9BRAS</name>
<sequence>MTNGGIIVLRKYQMLQSSELMPLTNLDRLDRLFGTKRISTDDGYYIQVLE</sequence>
<evidence type="ECO:0000313" key="2">
    <source>
        <dbReference type="Proteomes" id="UP000489600"/>
    </source>
</evidence>
<keyword evidence="2" id="KW-1185">Reference proteome</keyword>
<dbReference type="Proteomes" id="UP000489600">
    <property type="component" value="Unassembled WGS sequence"/>
</dbReference>
<evidence type="ECO:0000313" key="1">
    <source>
        <dbReference type="EMBL" id="VVB00054.1"/>
    </source>
</evidence>